<sequence>MKQKRMLRNTTTQYVLAMPMQLMNRKKKLGKRKEKGAEAEAEEENDTVEEEEVEIGGNKGDIEDEYADEVREEVIVGRGENVVIMWLFMKAKMMMMMETEMERRWWRKSGDCAVVVVDDVGDDEHDCSDNHNVEWDSDVYGHTA</sequence>
<evidence type="ECO:0000256" key="1">
    <source>
        <dbReference type="SAM" id="MobiDB-lite"/>
    </source>
</evidence>
<protein>
    <submittedName>
        <fullName evidence="2">Uncharacterized protein</fullName>
    </submittedName>
</protein>
<evidence type="ECO:0000313" key="2">
    <source>
        <dbReference type="EMBL" id="TNN15032.1"/>
    </source>
</evidence>
<feature type="non-terminal residue" evidence="2">
    <location>
        <position position="144"/>
    </location>
</feature>
<accession>A0A4Z2DEY6</accession>
<evidence type="ECO:0000313" key="3">
    <source>
        <dbReference type="Proteomes" id="UP000311919"/>
    </source>
</evidence>
<keyword evidence="3" id="KW-1185">Reference proteome</keyword>
<dbReference type="Proteomes" id="UP000311919">
    <property type="component" value="Unassembled WGS sequence"/>
</dbReference>
<reference evidence="2 3" key="1">
    <citation type="submission" date="2019-03" db="EMBL/GenBank/DDBJ databases">
        <title>An improved genome assembly of the fluke Schistosoma japonicum.</title>
        <authorList>
            <person name="Hu W."/>
            <person name="Luo F."/>
            <person name="Yin M."/>
            <person name="Mo X."/>
            <person name="Sun C."/>
            <person name="Wu Q."/>
            <person name="Zhu B."/>
            <person name="Xiang M."/>
            <person name="Wang J."/>
            <person name="Wang Y."/>
            <person name="Zhang T."/>
            <person name="Xu B."/>
            <person name="Zheng H."/>
            <person name="Feng Z."/>
        </authorList>
    </citation>
    <scope>NUCLEOTIDE SEQUENCE [LARGE SCALE GENOMIC DNA]</scope>
    <source>
        <strain evidence="2">HuSjv2</strain>
        <tissue evidence="2">Worms</tissue>
    </source>
</reference>
<name>A0A4Z2DEY6_SCHJA</name>
<dbReference type="EMBL" id="SKCS01000159">
    <property type="protein sequence ID" value="TNN15032.1"/>
    <property type="molecule type" value="Genomic_DNA"/>
</dbReference>
<organism evidence="2 3">
    <name type="scientific">Schistosoma japonicum</name>
    <name type="common">Blood fluke</name>
    <dbReference type="NCBI Taxonomy" id="6182"/>
    <lineage>
        <taxon>Eukaryota</taxon>
        <taxon>Metazoa</taxon>
        <taxon>Spiralia</taxon>
        <taxon>Lophotrochozoa</taxon>
        <taxon>Platyhelminthes</taxon>
        <taxon>Trematoda</taxon>
        <taxon>Digenea</taxon>
        <taxon>Strigeidida</taxon>
        <taxon>Schistosomatoidea</taxon>
        <taxon>Schistosomatidae</taxon>
        <taxon>Schistosoma</taxon>
    </lineage>
</organism>
<feature type="compositionally biased region" description="Acidic residues" evidence="1">
    <location>
        <begin position="39"/>
        <end position="54"/>
    </location>
</feature>
<comment type="caution">
    <text evidence="2">The sequence shown here is derived from an EMBL/GenBank/DDBJ whole genome shotgun (WGS) entry which is preliminary data.</text>
</comment>
<dbReference type="AlphaFoldDB" id="A0A4Z2DEY6"/>
<proteinExistence type="predicted"/>
<feature type="region of interest" description="Disordered" evidence="1">
    <location>
        <begin position="27"/>
        <end position="64"/>
    </location>
</feature>
<gene>
    <name evidence="2" type="ORF">EWB00_001694</name>
</gene>